<dbReference type="AlphaFoldDB" id="L8Y281"/>
<protein>
    <recommendedName>
        <fullName evidence="3">Transcription elongation factor GreA/GreB C-terminal domain-containing protein</fullName>
    </recommendedName>
</protein>
<sequence length="165" mass="18961">MINTIKRECILEHYDLILKMLHTTERMIKEAQEEANYHKGAMESRYDTFKEEAQYLVGAQERRKVDLQNSLNDYLRLGAILNNQEIEFSNVKVGACISLSNDEDVKNYFLTPSGFVKGSILMEGDIYQVISVHAPIISPFLGKVIGDYADDFEHILSEYYISNII</sequence>
<accession>L8Y281</accession>
<dbReference type="RefSeq" id="WP_008315136.1">
    <property type="nucleotide sequence ID" value="NZ_KB372778.1"/>
</dbReference>
<evidence type="ECO:0000313" key="1">
    <source>
        <dbReference type="EMBL" id="ELV08571.1"/>
    </source>
</evidence>
<name>L8Y281_9GAMM</name>
<keyword evidence="2" id="KW-1185">Reference proteome</keyword>
<dbReference type="Proteomes" id="UP000011617">
    <property type="component" value="Unassembled WGS sequence"/>
</dbReference>
<evidence type="ECO:0000313" key="2">
    <source>
        <dbReference type="Proteomes" id="UP000011617"/>
    </source>
</evidence>
<evidence type="ECO:0008006" key="3">
    <source>
        <dbReference type="Google" id="ProtNLM"/>
    </source>
</evidence>
<dbReference type="EMBL" id="AOBV01000004">
    <property type="protein sequence ID" value="ELV08571.1"/>
    <property type="molecule type" value="Genomic_DNA"/>
</dbReference>
<proteinExistence type="predicted"/>
<dbReference type="HOGENOM" id="CLU_1610121_0_0_6"/>
<dbReference type="OrthoDB" id="7066785at2"/>
<reference evidence="1 2" key="1">
    <citation type="journal article" date="2013" name="Genome Announc.">
        <title>Complete Genome Sequence of Wohlfahrtiimonas chitiniclastica Strain SH04, Isolated from Chrysomya megacephala Collected from Pudong International Airport in China.</title>
        <authorList>
            <person name="Cao X.M."/>
            <person name="Chen T."/>
            <person name="Xu L.Z."/>
            <person name="Yao L.S."/>
            <person name="Qi J."/>
            <person name="Zhang X.L."/>
            <person name="Yan Q.L."/>
            <person name="Deng Y.H."/>
            <person name="Guo T.Y."/>
            <person name="Wang J."/>
            <person name="Hu K.X."/>
            <person name="Xu B.L."/>
        </authorList>
    </citation>
    <scope>NUCLEOTIDE SEQUENCE [LARGE SCALE GENOMIC DNA]</scope>
    <source>
        <strain evidence="1 2">SH04</strain>
    </source>
</reference>
<gene>
    <name evidence="1" type="ORF">F387_01169</name>
</gene>
<organism evidence="1 2">
    <name type="scientific">Wohlfahrtiimonas chitiniclastica SH04</name>
    <dbReference type="NCBI Taxonomy" id="1261130"/>
    <lineage>
        <taxon>Bacteria</taxon>
        <taxon>Pseudomonadati</taxon>
        <taxon>Pseudomonadota</taxon>
        <taxon>Gammaproteobacteria</taxon>
        <taxon>Cardiobacteriales</taxon>
        <taxon>Ignatzschineriaceae</taxon>
        <taxon>Wohlfahrtiimonas</taxon>
    </lineage>
</organism>
<comment type="caution">
    <text evidence="1">The sequence shown here is derived from an EMBL/GenBank/DDBJ whole genome shotgun (WGS) entry which is preliminary data.</text>
</comment>